<proteinExistence type="predicted"/>
<evidence type="ECO:0000256" key="1">
    <source>
        <dbReference type="SAM" id="Phobius"/>
    </source>
</evidence>
<name>A0A1F6WZE6_9BACT</name>
<dbReference type="Proteomes" id="UP000185809">
    <property type="component" value="Unassembled WGS sequence"/>
</dbReference>
<sequence length="179" mass="19141">MKKNFKFLFLIPAVVLLLILVFIIPNSNLGTNNVIAGLGSLGNSPFGGKIIMKPALILEEKKIQCETLLICGGNEGVFWEPTVDVSCGLGTFNLKPDLPKLKLTTASEGYCIPASADDKTRRIPSIAINRWILGLYSSSTPTQIGICTCTNGVGPASEVTVSPVIINLTQVTMFGTSPW</sequence>
<keyword evidence="1" id="KW-0812">Transmembrane</keyword>
<organism evidence="2 3">
    <name type="scientific">Candidatus Nomurabacteria bacterium RIFCSPLOWO2_01_FULL_33_24</name>
    <dbReference type="NCBI Taxonomy" id="1801765"/>
    <lineage>
        <taxon>Bacteria</taxon>
        <taxon>Candidatus Nomuraibacteriota</taxon>
    </lineage>
</organism>
<reference evidence="2 3" key="1">
    <citation type="journal article" date="2016" name="Nat. Commun.">
        <title>Thousands of microbial genomes shed light on interconnected biogeochemical processes in an aquifer system.</title>
        <authorList>
            <person name="Anantharaman K."/>
            <person name="Brown C.T."/>
            <person name="Hug L.A."/>
            <person name="Sharon I."/>
            <person name="Castelle C.J."/>
            <person name="Probst A.J."/>
            <person name="Thomas B.C."/>
            <person name="Singh A."/>
            <person name="Wilkins M.J."/>
            <person name="Karaoz U."/>
            <person name="Brodie E.L."/>
            <person name="Williams K.H."/>
            <person name="Hubbard S.S."/>
            <person name="Banfield J.F."/>
        </authorList>
    </citation>
    <scope>NUCLEOTIDE SEQUENCE [LARGE SCALE GENOMIC DNA]</scope>
</reference>
<feature type="transmembrane region" description="Helical" evidence="1">
    <location>
        <begin position="7"/>
        <end position="25"/>
    </location>
</feature>
<evidence type="ECO:0000313" key="3">
    <source>
        <dbReference type="Proteomes" id="UP000185809"/>
    </source>
</evidence>
<gene>
    <name evidence="2" type="ORF">A2995_01175</name>
</gene>
<keyword evidence="1" id="KW-1133">Transmembrane helix</keyword>
<evidence type="ECO:0000313" key="2">
    <source>
        <dbReference type="EMBL" id="OGI87271.1"/>
    </source>
</evidence>
<comment type="caution">
    <text evidence="2">The sequence shown here is derived from an EMBL/GenBank/DDBJ whole genome shotgun (WGS) entry which is preliminary data.</text>
</comment>
<dbReference type="EMBL" id="MFUP01000014">
    <property type="protein sequence ID" value="OGI87271.1"/>
    <property type="molecule type" value="Genomic_DNA"/>
</dbReference>
<accession>A0A1F6WZE6</accession>
<protein>
    <submittedName>
        <fullName evidence="2">Uncharacterized protein</fullName>
    </submittedName>
</protein>
<keyword evidence="1" id="KW-0472">Membrane</keyword>
<dbReference type="AlphaFoldDB" id="A0A1F6WZE6"/>